<dbReference type="Pfam" id="PF00178">
    <property type="entry name" value="Ets"/>
    <property type="match status" value="1"/>
</dbReference>
<dbReference type="GO" id="GO:0005634">
    <property type="term" value="C:nucleus"/>
    <property type="evidence" value="ECO:0007669"/>
    <property type="project" value="UniProtKB-SubCell"/>
</dbReference>
<accession>A0A8B7P5N4</accession>
<dbReference type="InterPro" id="IPR000418">
    <property type="entry name" value="Ets_dom"/>
</dbReference>
<feature type="region of interest" description="Disordered" evidence="4">
    <location>
        <begin position="494"/>
        <end position="513"/>
    </location>
</feature>
<feature type="region of interest" description="Disordered" evidence="4">
    <location>
        <begin position="1123"/>
        <end position="1256"/>
    </location>
</feature>
<proteinExistence type="inferred from homology"/>
<dbReference type="Gene3D" id="1.10.10.10">
    <property type="entry name" value="Winged helix-like DNA-binding domain superfamily/Winged helix DNA-binding domain"/>
    <property type="match status" value="1"/>
</dbReference>
<dbReference type="GO" id="GO:0030154">
    <property type="term" value="P:cell differentiation"/>
    <property type="evidence" value="ECO:0007669"/>
    <property type="project" value="TreeGrafter"/>
</dbReference>
<comment type="similarity">
    <text evidence="1 3">Belongs to the ETS family.</text>
</comment>
<dbReference type="Proteomes" id="UP000694843">
    <property type="component" value="Unplaced"/>
</dbReference>
<dbReference type="SUPFAM" id="SSF46785">
    <property type="entry name" value="Winged helix' DNA-binding domain"/>
    <property type="match status" value="1"/>
</dbReference>
<dbReference type="OrthoDB" id="5975550at2759"/>
<evidence type="ECO:0000256" key="4">
    <source>
        <dbReference type="SAM" id="MobiDB-lite"/>
    </source>
</evidence>
<sequence>MQLEQILSAAVEAGDVDSLALDELPSPDVPATSPGAPMPSSTRVFDAQNSLHSNSNNFLTRINPVEMTSYDAVTLVRKARDENLSDKFVHNSVSITSNSSLISECDPLGDASDEFSLFNLREDSLVITSQQALAMFETSNEDVSSSSFSNPSCFGVRNSKKSDSDHLKNFGTVTENKKKAQVHNCVEFNAEEVEGDVPAAYGEVEIETSTSPETVTQASEQDTAAEITLTEPPGEDFEIPNLELDHSVSAQEHAEFEASDDFCDELPDITTGNPSNLLRYSKLQTITRNSDDHMNSGTEYFHKDGHSPMNEFNAKIVVVSRHEAFNDSENNQTGNNATITLSVDEDHIKDSSDQNSVSEPMMSQILSQTINSVLNDNSSSDIRDDISLGDFDNIEKILGSSTSFTKNQNSDCPVESIINFKSDNEPHYTSLTPVSTSTNMKTIINDNVGVLAGLEPPAGATVDATLDENGQFLVQVIAPGLNMTIPNQFLNKLMPHSNETGSQRGTDDHMSPRLTDLDEHMEALINIPTNSEDESHSSSQKSKNKMTRKIAAPEFTEVEKGSKQPGEFSRTKQKCITTKSQTLAIKRDSKKLKKEKKRLKFFKKMLSREHIPENSLSPFIHPTQFQRYHHSSMTGNSYSYNPYNCYPHAMYNYGQPRDYYCPNGPYNSYHKSSFTPFAAANSNSYENSVWSMDEMLSPRAPPHPTSCKEFRAGFNDRRIGYGDVHSEQQDLEDENANEDVPIIMSPEEYHNKLQRDGQVSGKVGSAELVQTNTDGDSLKVQLVYLVYPHKNKASNDERRAGQNDQDPWQNGRRKDDSRVPSALDFHGAGAPPQGASFPQYPGYPMPNKHPSDSAPYQPPHHQQYEYGQPSQYMYEREPVHPGMSGSHQSLSARDKTISWLSSGDSSSFTPYKSSEASSSTSAASFGNDSNKKSDDYRGKPMSEWEFRHVAHFLIEATHDLGIQYENTDLSQLSKVNGQKLLNMTPENFEKFAPTEGERIFDYVRRHRNHQLITEGGTDSFMDAISSSSGNHGNQQQSMENPHPSYSSASGPGYSDDIFSYNSPMDTSFSEKTFGGPSKQNSPYVLKVPSPYSMNSANPPPASSSSFSADSGFSFAINNSSSSEVLVNQQSQSDSVLHQTPPYQRHPSNSSSHLHGIPSLENKGSHHSQVQRPSAGPSSFHLELCRPASSMSAPSDLDESSDDDDDDEADDEDDDEEAEEEEAAEEKTEEEKPPEPPKKRGPGRPPKPESERKKKKKTGRLWEFIRNLLLSPETCPSIVRWEDPEAGVFRFVQSEKVAEKWGMRKNNKKMNYEKLSRAMRYYYKGKVFEPVLGRRLVYKFGVNAKGWKPNNGNYDQ</sequence>
<dbReference type="RefSeq" id="XP_018021363.1">
    <property type="nucleotide sequence ID" value="XM_018165874.2"/>
</dbReference>
<organism evidence="6 7">
    <name type="scientific">Hyalella azteca</name>
    <name type="common">Amphipod</name>
    <dbReference type="NCBI Taxonomy" id="294128"/>
    <lineage>
        <taxon>Eukaryota</taxon>
        <taxon>Metazoa</taxon>
        <taxon>Ecdysozoa</taxon>
        <taxon>Arthropoda</taxon>
        <taxon>Crustacea</taxon>
        <taxon>Multicrustacea</taxon>
        <taxon>Malacostraca</taxon>
        <taxon>Eumalacostraca</taxon>
        <taxon>Peracarida</taxon>
        <taxon>Amphipoda</taxon>
        <taxon>Senticaudata</taxon>
        <taxon>Talitrida</taxon>
        <taxon>Talitroidea</taxon>
        <taxon>Hyalellidae</taxon>
        <taxon>Hyalella</taxon>
    </lineage>
</organism>
<protein>
    <submittedName>
        <fullName evidence="7">Uncharacterized protein LOC108677619</fullName>
    </submittedName>
</protein>
<feature type="compositionally biased region" description="Acidic residues" evidence="4">
    <location>
        <begin position="1195"/>
        <end position="1223"/>
    </location>
</feature>
<keyword evidence="2 3" id="KW-0238">DNA-binding</keyword>
<dbReference type="FunFam" id="1.10.10.10:FF:001336">
    <property type="entry name" value="Epithelium specific ets factor 3, ese3, putative"/>
    <property type="match status" value="1"/>
</dbReference>
<dbReference type="InterPro" id="IPR046328">
    <property type="entry name" value="ETS_fam"/>
</dbReference>
<dbReference type="SUPFAM" id="SSF47769">
    <property type="entry name" value="SAM/Pointed domain"/>
    <property type="match status" value="1"/>
</dbReference>
<dbReference type="SMART" id="SM00413">
    <property type="entry name" value="ETS"/>
    <property type="match status" value="1"/>
</dbReference>
<dbReference type="InterPro" id="IPR036390">
    <property type="entry name" value="WH_DNA-bd_sf"/>
</dbReference>
<feature type="region of interest" description="Disordered" evidence="4">
    <location>
        <begin position="1013"/>
        <end position="1061"/>
    </location>
</feature>
<gene>
    <name evidence="7" type="primary">LOC108677619</name>
</gene>
<name>A0A8B7P5N4_HYAAZ</name>
<evidence type="ECO:0000313" key="7">
    <source>
        <dbReference type="RefSeq" id="XP_018021363.1"/>
    </source>
</evidence>
<dbReference type="InterPro" id="IPR036388">
    <property type="entry name" value="WH-like_DNA-bd_sf"/>
</dbReference>
<dbReference type="GO" id="GO:0043565">
    <property type="term" value="F:sequence-specific DNA binding"/>
    <property type="evidence" value="ECO:0007669"/>
    <property type="project" value="InterPro"/>
</dbReference>
<feature type="domain" description="ETS" evidence="5">
    <location>
        <begin position="1258"/>
        <end position="1340"/>
    </location>
</feature>
<dbReference type="InterPro" id="IPR013761">
    <property type="entry name" value="SAM/pointed_sf"/>
</dbReference>
<dbReference type="Gene3D" id="1.10.150.50">
    <property type="entry name" value="Transcription Factor, Ets-1"/>
    <property type="match status" value="1"/>
</dbReference>
<feature type="compositionally biased region" description="Basic and acidic residues" evidence="4">
    <location>
        <begin position="1224"/>
        <end position="1237"/>
    </location>
</feature>
<keyword evidence="3" id="KW-0539">Nucleus</keyword>
<dbReference type="PRINTS" id="PR00454">
    <property type="entry name" value="ETSDOMAIN"/>
</dbReference>
<evidence type="ECO:0000256" key="1">
    <source>
        <dbReference type="ARBA" id="ARBA00005562"/>
    </source>
</evidence>
<feature type="compositionally biased region" description="Low complexity" evidence="4">
    <location>
        <begin position="1025"/>
        <end position="1056"/>
    </location>
</feature>
<dbReference type="PROSITE" id="PS50061">
    <property type="entry name" value="ETS_DOMAIN_3"/>
    <property type="match status" value="1"/>
</dbReference>
<dbReference type="PANTHER" id="PTHR11849:SF190">
    <property type="entry name" value="ETS-DOMAIN PROTEIN"/>
    <property type="match status" value="1"/>
</dbReference>
<dbReference type="KEGG" id="hazt:108677619"/>
<evidence type="ECO:0000313" key="6">
    <source>
        <dbReference type="Proteomes" id="UP000694843"/>
    </source>
</evidence>
<feature type="region of interest" description="Disordered" evidence="4">
    <location>
        <begin position="793"/>
        <end position="864"/>
    </location>
</feature>
<comment type="subcellular location">
    <subcellularLocation>
        <location evidence="3">Nucleus</location>
    </subcellularLocation>
</comment>
<feature type="compositionally biased region" description="Polar residues" evidence="4">
    <location>
        <begin position="903"/>
        <end position="912"/>
    </location>
</feature>
<evidence type="ECO:0000256" key="3">
    <source>
        <dbReference type="RuleBase" id="RU004019"/>
    </source>
</evidence>
<dbReference type="PANTHER" id="PTHR11849">
    <property type="entry name" value="ETS"/>
    <property type="match status" value="1"/>
</dbReference>
<dbReference type="GO" id="GO:0000981">
    <property type="term" value="F:DNA-binding transcription factor activity, RNA polymerase II-specific"/>
    <property type="evidence" value="ECO:0007669"/>
    <property type="project" value="TreeGrafter"/>
</dbReference>
<feature type="region of interest" description="Disordered" evidence="4">
    <location>
        <begin position="903"/>
        <end position="937"/>
    </location>
</feature>
<keyword evidence="6" id="KW-1185">Reference proteome</keyword>
<reference evidence="7" key="1">
    <citation type="submission" date="2025-08" db="UniProtKB">
        <authorList>
            <consortium name="RefSeq"/>
        </authorList>
    </citation>
    <scope>IDENTIFICATION</scope>
    <source>
        <tissue evidence="7">Whole organism</tissue>
    </source>
</reference>
<evidence type="ECO:0000256" key="2">
    <source>
        <dbReference type="ARBA" id="ARBA00023125"/>
    </source>
</evidence>
<evidence type="ECO:0000259" key="5">
    <source>
        <dbReference type="PROSITE" id="PS50061"/>
    </source>
</evidence>
<feature type="compositionally biased region" description="Low complexity" evidence="4">
    <location>
        <begin position="913"/>
        <end position="924"/>
    </location>
</feature>
<dbReference type="GeneID" id="108677619"/>
<feature type="region of interest" description="Disordered" evidence="4">
    <location>
        <begin position="528"/>
        <end position="548"/>
    </location>
</feature>
<feature type="compositionally biased region" description="Polar residues" evidence="4">
    <location>
        <begin position="1123"/>
        <end position="1152"/>
    </location>
</feature>